<sequence>MPNTFKPIVNPYRKNKPINRPATGSSVPSTAAAPVKKQWNPQNKANVKVQGRPSSATKPVTPINRSNIRKTPSQQTPSGITPVVNANPIASTSPPVVRGLPKVTPTKRTTPIKPSMLKKKNSLKQQLKQELALLKRRKTLSSLQKEADERRRQKEKERAVKMKELQAMQEERQKMKDEKQRQRMEILKQKEEERIKKQQERGAERLRKQQEREKRLEEKRLKEYEMHVENCTAYQKYLLQCHQYQQKALQHRQEQQKYQAQYVQYTRMQAQVLMQAQMGMFRQHPMPQQGMMAAAGMMVARPTMVGNFMAPQQPVAGNWNACYQANNMVPQFSVAFPVAPSPSSGMITANPTPTGNSNPPQPLVGTGTNPSIQAADKLPRDSSAAPTVANESTNGSSMAAPVAAVHPPQPSIVAGNPQFPSRMSAFVRPPLQKVTTPHLLPPQFMQQMHPAYTSGPSYPAAAMGISPPVAPAPLPHPPVPPTGVQRIWKPWRQARPQAQPRPKPIEIARLCEVTKGPSPFAHYQLLEIKLVRPEDEKSFGVSLKLFQQSTLVDPEWYDEQIRKHLGLAAPTKTTSLVPAIAAAKTDDGSNISGVQNPPTPVNLSTAADQKESSGNSEEASKNGSNTDDKVQVENAAKAKSPKPAEAKNPSLPPGSSTQEEKQPEPQITAGGQSSGESTMGHSSLPTNLSNGPPLAKDSTTPDSAIEKSSTNPEGSTNLTEKEQPHSASTTPPTPEATTSVVLEQVKPTAISDRPSVVGDVKPTSDGSVPKASGSVTTAPTPIAVLSSSPAATAKSTRRRRRRVNFSVMLVVDTTKQNGYRDKAGPEYGTTLLQTGDIVVSIGGTSIANKTFAQACAVFASKSENSNGFISANLVVARRPKPAPKPLAPKLTSKLSSKIPKGQKPSNDPKGMVLANSNQPFQAYEFAAIADSIIRAIHQPSRLLGQHVSTLPAFEPMISMFQKIGTLKSFGFEEDQFPARSIPALQTQWIEQSRRMESELRVKHQAQWTKKIEAEGGFQDVTFSSDAQRSSLRQMPRPVRGCRCGREDHEYLHDPKCLLYRDICRLVPPNVLSGLLRTDKKVSKKKDAGLNTVEKGFKDRLVKLKAIAELEEQEANFVAHMEEVQVKQCKKAVFAPTALSSMILSAVFELQREFPTNFVHYDEDDSDSDDEEEEVTVSGDKRTAHSSKRPKNKRQKQNAAVPKMINFRYMLRMLQYISKTWGHVYREPSHEEFAWRWELFHGHHSSQGQWESQAKNPRTPNSLPFEMIQAGEIDVQSAADLTLLRSTVAEFYGSVGKEFDDVMKRIAAQKEAEKKAAMALSKPLTKEMRTTQSTTVNPPQASNAADPKIKADGSDFDMADAVTEMNVYKNTTKPTTMEGSKLMIVDPSAATTSNGVTSTKDLANTTNASTSPVEAASEDVKMVDSKGIATAKENIGPSPNAAATATSTAPSTLVPKVVSKNESNLLSSTNSTDSTATNTIFGSPAQTKNVNMSDVSTAVKVEEKKKPLPRFDVNQESADYFLMAAHLLYPSTSGLYDELMALLKMDVLKLDPSGIPGLAMDWYTNVDIVILEDLDRCFGSDADPEGRFCINDELRDTLEEKWVKLEYGWAMTDDSSDLVFEYDVIDAWREAFQGEMEEQANMVEGVGRYGL</sequence>
<feature type="compositionally biased region" description="Polar residues" evidence="1">
    <location>
        <begin position="588"/>
        <end position="625"/>
    </location>
</feature>
<feature type="compositionally biased region" description="Low complexity" evidence="1">
    <location>
        <begin position="633"/>
        <end position="649"/>
    </location>
</feature>
<organism evidence="2 3">
    <name type="scientific">Cylindrotheca closterium</name>
    <dbReference type="NCBI Taxonomy" id="2856"/>
    <lineage>
        <taxon>Eukaryota</taxon>
        <taxon>Sar</taxon>
        <taxon>Stramenopiles</taxon>
        <taxon>Ochrophyta</taxon>
        <taxon>Bacillariophyta</taxon>
        <taxon>Bacillariophyceae</taxon>
        <taxon>Bacillariophycidae</taxon>
        <taxon>Bacillariales</taxon>
        <taxon>Bacillariaceae</taxon>
        <taxon>Cylindrotheca</taxon>
    </lineage>
</organism>
<feature type="region of interest" description="Disordered" evidence="1">
    <location>
        <begin position="1"/>
        <end position="123"/>
    </location>
</feature>
<feature type="region of interest" description="Disordered" evidence="1">
    <location>
        <begin position="345"/>
        <end position="402"/>
    </location>
</feature>
<feature type="region of interest" description="Disordered" evidence="1">
    <location>
        <begin position="880"/>
        <end position="909"/>
    </location>
</feature>
<feature type="compositionally biased region" description="Polar residues" evidence="1">
    <location>
        <begin position="669"/>
        <end position="690"/>
    </location>
</feature>
<evidence type="ECO:0000313" key="3">
    <source>
        <dbReference type="Proteomes" id="UP001295423"/>
    </source>
</evidence>
<reference evidence="2" key="1">
    <citation type="submission" date="2023-08" db="EMBL/GenBank/DDBJ databases">
        <authorList>
            <person name="Audoor S."/>
            <person name="Bilcke G."/>
        </authorList>
    </citation>
    <scope>NUCLEOTIDE SEQUENCE</scope>
</reference>
<feature type="region of interest" description="Disordered" evidence="1">
    <location>
        <begin position="189"/>
        <end position="211"/>
    </location>
</feature>
<gene>
    <name evidence="2" type="ORF">CYCCA115_LOCUS17730</name>
</gene>
<feature type="compositionally biased region" description="Polar residues" evidence="1">
    <location>
        <begin position="697"/>
        <end position="718"/>
    </location>
</feature>
<comment type="caution">
    <text evidence="2">The sequence shown here is derived from an EMBL/GenBank/DDBJ whole genome shotgun (WGS) entry which is preliminary data.</text>
</comment>
<dbReference type="PANTHER" id="PTHR24216:SF65">
    <property type="entry name" value="PAXILLIN-LIKE PROTEIN 1"/>
    <property type="match status" value="1"/>
</dbReference>
<evidence type="ECO:0000256" key="1">
    <source>
        <dbReference type="SAM" id="MobiDB-lite"/>
    </source>
</evidence>
<feature type="compositionally biased region" description="Acidic residues" evidence="1">
    <location>
        <begin position="1161"/>
        <end position="1174"/>
    </location>
</feature>
<feature type="region of interest" description="Disordered" evidence="1">
    <location>
        <begin position="586"/>
        <end position="780"/>
    </location>
</feature>
<feature type="compositionally biased region" description="Polar residues" evidence="1">
    <location>
        <begin position="1329"/>
        <end position="1342"/>
    </location>
</feature>
<feature type="compositionally biased region" description="Low complexity" evidence="1">
    <location>
        <begin position="726"/>
        <end position="739"/>
    </location>
</feature>
<accession>A0AAD2G1Z3</accession>
<keyword evidence="3" id="KW-1185">Reference proteome</keyword>
<dbReference type="Proteomes" id="UP001295423">
    <property type="component" value="Unassembled WGS sequence"/>
</dbReference>
<evidence type="ECO:0000313" key="2">
    <source>
        <dbReference type="EMBL" id="CAJ1959310.1"/>
    </source>
</evidence>
<feature type="compositionally biased region" description="Polar residues" evidence="1">
    <location>
        <begin position="345"/>
        <end position="358"/>
    </location>
</feature>
<name>A0AAD2G1Z3_9STRA</name>
<proteinExistence type="predicted"/>
<protein>
    <submittedName>
        <fullName evidence="2">Uncharacterized protein</fullName>
    </submittedName>
</protein>
<feature type="compositionally biased region" description="Low complexity" evidence="1">
    <location>
        <begin position="887"/>
        <end position="897"/>
    </location>
</feature>
<feature type="compositionally biased region" description="Polar residues" evidence="1">
    <location>
        <begin position="1393"/>
        <end position="1411"/>
    </location>
</feature>
<dbReference type="EMBL" id="CAKOGP040001992">
    <property type="protein sequence ID" value="CAJ1959310.1"/>
    <property type="molecule type" value="Genomic_DNA"/>
</dbReference>
<feature type="region of interest" description="Disordered" evidence="1">
    <location>
        <begin position="1323"/>
        <end position="1349"/>
    </location>
</feature>
<dbReference type="PANTHER" id="PTHR24216">
    <property type="entry name" value="PAXILLIN-RELATED"/>
    <property type="match status" value="1"/>
</dbReference>
<feature type="region of interest" description="Disordered" evidence="1">
    <location>
        <begin position="1393"/>
        <end position="1419"/>
    </location>
</feature>
<feature type="compositionally biased region" description="Polar residues" evidence="1">
    <location>
        <begin position="52"/>
        <end position="79"/>
    </location>
</feature>
<feature type="compositionally biased region" description="Basic residues" evidence="1">
    <location>
        <begin position="1183"/>
        <end position="1195"/>
    </location>
</feature>
<feature type="region of interest" description="Disordered" evidence="1">
    <location>
        <begin position="1160"/>
        <end position="1197"/>
    </location>
</feature>